<dbReference type="RefSeq" id="WP_042000299.1">
    <property type="nucleotide sequence ID" value="NZ_CP022382.1"/>
</dbReference>
<reference evidence="1 2" key="1">
    <citation type="submission" date="2015-01" db="EMBL/GenBank/DDBJ databases">
        <authorList>
            <person name="Xiang T."/>
            <person name="Song Y."/>
            <person name="Huang L."/>
            <person name="Wang B."/>
            <person name="Wu P."/>
        </authorList>
    </citation>
    <scope>NUCLEOTIDE SEQUENCE [LARGE SCALE GENOMIC DNA]</scope>
    <source>
        <strain evidence="1 2">Cc12</strain>
    </source>
</reference>
<sequence length="180" mass="21240">MFLKYLRFWMRSKNQHGVHSPFVYDFVTRCLYRSNPKIKTNDTELSSKQLRLLLKIVDYFDVKCIASDVSQLADVLQTHGFTLPVTHFPPTAKTEKFDLVLLHQATEKISVEDLLRLLKNDSILIINNIHGHKNKALWNELVNHPLVSVSIDVFRQGYIFIRREQRKEHFTLRMPLTFIF</sequence>
<dbReference type="EMBL" id="CDOE01000063">
    <property type="protein sequence ID" value="CEN36536.1"/>
    <property type="molecule type" value="Genomic_DNA"/>
</dbReference>
<proteinExistence type="predicted"/>
<evidence type="ECO:0000313" key="1">
    <source>
        <dbReference type="EMBL" id="CEN36536.1"/>
    </source>
</evidence>
<dbReference type="GeneID" id="69579468"/>
<dbReference type="Gene3D" id="3.40.50.150">
    <property type="entry name" value="Vaccinia Virus protein VP39"/>
    <property type="match status" value="1"/>
</dbReference>
<dbReference type="AlphaFoldDB" id="A0A0B7HA49"/>
<accession>A0A0B7HA49</accession>
<dbReference type="Proteomes" id="UP000044026">
    <property type="component" value="Unassembled WGS sequence"/>
</dbReference>
<gene>
    <name evidence="1" type="ORF">CCAN12_660074</name>
</gene>
<protein>
    <submittedName>
        <fullName evidence="1">Uncharacterized protein</fullName>
    </submittedName>
</protein>
<evidence type="ECO:0000313" key="2">
    <source>
        <dbReference type="Proteomes" id="UP000044026"/>
    </source>
</evidence>
<name>A0A0B7HA49_9FLAO</name>
<organism evidence="1 2">
    <name type="scientific">Capnocytophaga canimorsus</name>
    <dbReference type="NCBI Taxonomy" id="28188"/>
    <lineage>
        <taxon>Bacteria</taxon>
        <taxon>Pseudomonadati</taxon>
        <taxon>Bacteroidota</taxon>
        <taxon>Flavobacteriia</taxon>
        <taxon>Flavobacteriales</taxon>
        <taxon>Flavobacteriaceae</taxon>
        <taxon>Capnocytophaga</taxon>
    </lineage>
</organism>
<dbReference type="InterPro" id="IPR029063">
    <property type="entry name" value="SAM-dependent_MTases_sf"/>
</dbReference>
<dbReference type="SUPFAM" id="SSF53335">
    <property type="entry name" value="S-adenosyl-L-methionine-dependent methyltransferases"/>
    <property type="match status" value="1"/>
</dbReference>